<evidence type="ECO:0000313" key="4">
    <source>
        <dbReference type="Proteomes" id="UP000041254"/>
    </source>
</evidence>
<feature type="compositionally biased region" description="Acidic residues" evidence="1">
    <location>
        <begin position="37"/>
        <end position="56"/>
    </location>
</feature>
<dbReference type="AlphaFoldDB" id="A0A0G4E8A4"/>
<dbReference type="VEuPathDB" id="CryptoDB:Vbra_10764"/>
<dbReference type="EMBL" id="CDMY01000007">
    <property type="protein sequence ID" value="CEL91604.1"/>
    <property type="molecule type" value="Genomic_DNA"/>
</dbReference>
<feature type="compositionally biased region" description="Acidic residues" evidence="1">
    <location>
        <begin position="95"/>
        <end position="113"/>
    </location>
</feature>
<reference evidence="3 4" key="1">
    <citation type="submission" date="2014-11" db="EMBL/GenBank/DDBJ databases">
        <authorList>
            <person name="Zhu J."/>
            <person name="Qi W."/>
            <person name="Song R."/>
        </authorList>
    </citation>
    <scope>NUCLEOTIDE SEQUENCE [LARGE SCALE GENOMIC DNA]</scope>
</reference>
<dbReference type="Pfam" id="PF13926">
    <property type="entry name" value="DUF4211"/>
    <property type="match status" value="1"/>
</dbReference>
<sequence length="521" mass="60184">MEASSAADDGKEAKRAERKRKMDQLAAKMRAKQGKAEDDDDSGGEQGEGDEDDDGSYEERPRRRPHRTATDAPRKMGTAQFLSHGNDLRRKRNEEEDCYGDDDDDFIDDDDDAIEYHDSEEKKKRKKRGGKAREKRRAATTNRGGRLKQKKRRRKDSDSEDSSSGDSSDESGESGGEEGEEGEEEGENDDDDVDERAMYMRSLHEEPDRRRGGCDEDIDPRKAFKRYVEYLCLLTLSPTFDYDAYEKQLQQEEDDDVDDENDAPKGRAYYTVAEQRVEDKLRTLQHSQLESRFTKDVTDRLCRRPQFFYYQLGRAQIDRLREMREKCVACHRSRPPPSRSILMNGTQYDSEALWEGDIRPFMEAFQLPWLGQAAFPDDQDPFKSDDGEGDAMDGAGDPATIAYPFYTQGARYSNPYDMQNEYTHVAHPEDNAEDRMLVGSTCGDRMRRWHYLQHYKAKLLWKIHTELESMSSEMRKKPLSAAKTVRTSHGEDWWKEYEAYCSFGAEHGEKGQLATDTWMDA</sequence>
<dbReference type="PhylomeDB" id="A0A0G4E8A4"/>
<protein>
    <recommendedName>
        <fullName evidence="2">DUF4211 domain-containing protein</fullName>
    </recommendedName>
</protein>
<gene>
    <name evidence="3" type="ORF">Vbra_10764</name>
</gene>
<accession>A0A0G4E8A4</accession>
<name>A0A0G4E8A4_VITBC</name>
<feature type="domain" description="DUF4211" evidence="2">
    <location>
        <begin position="219"/>
        <end position="353"/>
    </location>
</feature>
<dbReference type="OrthoDB" id="10369536at2759"/>
<proteinExistence type="predicted"/>
<evidence type="ECO:0000256" key="1">
    <source>
        <dbReference type="SAM" id="MobiDB-lite"/>
    </source>
</evidence>
<evidence type="ECO:0000259" key="2">
    <source>
        <dbReference type="Pfam" id="PF13926"/>
    </source>
</evidence>
<keyword evidence="4" id="KW-1185">Reference proteome</keyword>
<feature type="compositionally biased region" description="Acidic residues" evidence="1">
    <location>
        <begin position="158"/>
        <end position="194"/>
    </location>
</feature>
<organism evidence="3 4">
    <name type="scientific">Vitrella brassicaformis (strain CCMP3155)</name>
    <dbReference type="NCBI Taxonomy" id="1169540"/>
    <lineage>
        <taxon>Eukaryota</taxon>
        <taxon>Sar</taxon>
        <taxon>Alveolata</taxon>
        <taxon>Colpodellida</taxon>
        <taxon>Vitrellaceae</taxon>
        <taxon>Vitrella</taxon>
    </lineage>
</organism>
<feature type="compositionally biased region" description="Basic residues" evidence="1">
    <location>
        <begin position="145"/>
        <end position="154"/>
    </location>
</feature>
<dbReference type="Proteomes" id="UP000041254">
    <property type="component" value="Unassembled WGS sequence"/>
</dbReference>
<evidence type="ECO:0000313" key="3">
    <source>
        <dbReference type="EMBL" id="CEL91604.1"/>
    </source>
</evidence>
<feature type="compositionally biased region" description="Basic residues" evidence="1">
    <location>
        <begin position="123"/>
        <end position="138"/>
    </location>
</feature>
<feature type="region of interest" description="Disordered" evidence="1">
    <location>
        <begin position="1"/>
        <end position="196"/>
    </location>
</feature>
<dbReference type="InterPro" id="IPR025451">
    <property type="entry name" value="DUF4211"/>
</dbReference>
<feature type="compositionally biased region" description="Basic and acidic residues" evidence="1">
    <location>
        <begin position="8"/>
        <end position="23"/>
    </location>
</feature>
<dbReference type="InParanoid" id="A0A0G4E8A4"/>